<accession>A0A814LTB3</accession>
<feature type="transmembrane region" description="Helical" evidence="9">
    <location>
        <begin position="72"/>
        <end position="93"/>
    </location>
</feature>
<evidence type="ECO:0000256" key="7">
    <source>
        <dbReference type="ARBA" id="ARBA00038475"/>
    </source>
</evidence>
<protein>
    <recommendedName>
        <fullName evidence="12">Mannose-P-dolichol utilization defect 1 protein homolog</fullName>
    </recommendedName>
</protein>
<keyword evidence="2" id="KW-0813">Transport</keyword>
<dbReference type="OrthoDB" id="271506at2759"/>
<feature type="region of interest" description="Disordered" evidence="8">
    <location>
        <begin position="247"/>
        <end position="267"/>
    </location>
</feature>
<dbReference type="SMART" id="SM00679">
    <property type="entry name" value="CTNS"/>
    <property type="match status" value="2"/>
</dbReference>
<keyword evidence="4" id="KW-0677">Repeat</keyword>
<dbReference type="AlphaFoldDB" id="A0A814LTB3"/>
<gene>
    <name evidence="10" type="ORF">RFH988_LOCUS17689</name>
</gene>
<dbReference type="EMBL" id="CAJNOO010000956">
    <property type="protein sequence ID" value="CAF1069350.1"/>
    <property type="molecule type" value="Genomic_DNA"/>
</dbReference>
<keyword evidence="5 9" id="KW-1133">Transmembrane helix</keyword>
<feature type="transmembrane region" description="Helical" evidence="9">
    <location>
        <begin position="286"/>
        <end position="304"/>
    </location>
</feature>
<dbReference type="PANTHER" id="PTHR12226:SF2">
    <property type="entry name" value="MANNOSE-P-DOLICHOL UTILIZATION DEFECT 1 PROTEIN"/>
    <property type="match status" value="1"/>
</dbReference>
<dbReference type="Pfam" id="PF04193">
    <property type="entry name" value="PQ-loop"/>
    <property type="match status" value="2"/>
</dbReference>
<feature type="transmembrane region" description="Helical" evidence="9">
    <location>
        <begin position="105"/>
        <end position="122"/>
    </location>
</feature>
<dbReference type="GO" id="GO:0016020">
    <property type="term" value="C:membrane"/>
    <property type="evidence" value="ECO:0007669"/>
    <property type="project" value="UniProtKB-SubCell"/>
</dbReference>
<evidence type="ECO:0000313" key="11">
    <source>
        <dbReference type="Proteomes" id="UP000663882"/>
    </source>
</evidence>
<feature type="transmembrane region" description="Helical" evidence="9">
    <location>
        <begin position="128"/>
        <end position="145"/>
    </location>
</feature>
<comment type="subcellular location">
    <subcellularLocation>
        <location evidence="1">Membrane</location>
        <topology evidence="1">Multi-pass membrane protein</topology>
    </subcellularLocation>
</comment>
<evidence type="ECO:0000256" key="3">
    <source>
        <dbReference type="ARBA" id="ARBA00022692"/>
    </source>
</evidence>
<evidence type="ECO:0000256" key="1">
    <source>
        <dbReference type="ARBA" id="ARBA00004141"/>
    </source>
</evidence>
<dbReference type="PANTHER" id="PTHR12226">
    <property type="entry name" value="MANNOSE-P-DOLICHOL UTILIZATION DEFECT 1 LEC35 -RELATED"/>
    <property type="match status" value="1"/>
</dbReference>
<dbReference type="InterPro" id="IPR016817">
    <property type="entry name" value="MannP-dilichol_defect-1"/>
</dbReference>
<evidence type="ECO:0000256" key="2">
    <source>
        <dbReference type="ARBA" id="ARBA00022448"/>
    </source>
</evidence>
<dbReference type="FunFam" id="1.20.1280.290:FF:000006">
    <property type="entry name" value="mannose-P-dolichol utilization defect 1 protein"/>
    <property type="match status" value="1"/>
</dbReference>
<dbReference type="Proteomes" id="UP000663882">
    <property type="component" value="Unassembled WGS sequence"/>
</dbReference>
<reference evidence="10" key="1">
    <citation type="submission" date="2021-02" db="EMBL/GenBank/DDBJ databases">
        <authorList>
            <person name="Nowell W R."/>
        </authorList>
    </citation>
    <scope>NUCLEOTIDE SEQUENCE</scope>
</reference>
<feature type="transmembrane region" description="Helical" evidence="9">
    <location>
        <begin position="152"/>
        <end position="170"/>
    </location>
</feature>
<keyword evidence="6 9" id="KW-0472">Membrane</keyword>
<feature type="compositionally biased region" description="Acidic residues" evidence="8">
    <location>
        <begin position="249"/>
        <end position="259"/>
    </location>
</feature>
<feature type="region of interest" description="Disordered" evidence="8">
    <location>
        <begin position="311"/>
        <end position="337"/>
    </location>
</feature>
<name>A0A814LTB3_9BILA</name>
<evidence type="ECO:0008006" key="12">
    <source>
        <dbReference type="Google" id="ProtNLM"/>
    </source>
</evidence>
<evidence type="ECO:0000256" key="9">
    <source>
        <dbReference type="SAM" id="Phobius"/>
    </source>
</evidence>
<evidence type="ECO:0000256" key="4">
    <source>
        <dbReference type="ARBA" id="ARBA00022737"/>
    </source>
</evidence>
<comment type="caution">
    <text evidence="10">The sequence shown here is derived from an EMBL/GenBank/DDBJ whole genome shotgun (WGS) entry which is preliminary data.</text>
</comment>
<evidence type="ECO:0000256" key="8">
    <source>
        <dbReference type="SAM" id="MobiDB-lite"/>
    </source>
</evidence>
<feature type="transmembrane region" description="Helical" evidence="9">
    <location>
        <begin position="213"/>
        <end position="234"/>
    </location>
</feature>
<organism evidence="10 11">
    <name type="scientific">Rotaria sordida</name>
    <dbReference type="NCBI Taxonomy" id="392033"/>
    <lineage>
        <taxon>Eukaryota</taxon>
        <taxon>Metazoa</taxon>
        <taxon>Spiralia</taxon>
        <taxon>Gnathifera</taxon>
        <taxon>Rotifera</taxon>
        <taxon>Eurotatoria</taxon>
        <taxon>Bdelloidea</taxon>
        <taxon>Philodinida</taxon>
        <taxon>Philodinidae</taxon>
        <taxon>Rotaria</taxon>
    </lineage>
</organism>
<dbReference type="InterPro" id="IPR006603">
    <property type="entry name" value="PQ-loop_rpt"/>
</dbReference>
<proteinExistence type="inferred from homology"/>
<sequence length="337" mass="38404">MDESFWSSLESIASKLLSPHCYDQLVLKQQFFDFACNKMLLSKMLGYAILIGSLLVKFPQIVKIYWNKSGVGVSVLAETIMLAAIFGSMAYGYTSEFPISAYGDSYFLFIQTILVILLVLYYKRKYTLALIYLVLCVFVTVLMYEKLLPARLVGILAGLSLVLSLISRLWQSFCIYKAKSTGNLSALTMLMLFFGSLARIFTSIEETGDPTLIWTYILNSFANFLLVFQLGYYWSAPASDLKEKMSDEAVIEDEPEDEQQLPSSRPQTETGLLTWSYAFQLLTKQWAIFLLLSIGIALFLYVSAQRRRRNKQDKTGSQIRHDHIQGGNKRNLRKDNK</sequence>
<comment type="similarity">
    <text evidence="7">Belongs to the MPDU1 (TC 2.A.43.3) family.</text>
</comment>
<dbReference type="Gene3D" id="1.20.1280.290">
    <property type="match status" value="2"/>
</dbReference>
<evidence type="ECO:0000256" key="5">
    <source>
        <dbReference type="ARBA" id="ARBA00022989"/>
    </source>
</evidence>
<feature type="transmembrane region" description="Helical" evidence="9">
    <location>
        <begin position="44"/>
        <end position="66"/>
    </location>
</feature>
<evidence type="ECO:0000256" key="6">
    <source>
        <dbReference type="ARBA" id="ARBA00023136"/>
    </source>
</evidence>
<keyword evidence="3 9" id="KW-0812">Transmembrane</keyword>
<evidence type="ECO:0000313" key="10">
    <source>
        <dbReference type="EMBL" id="CAF1069350.1"/>
    </source>
</evidence>